<feature type="compositionally biased region" description="Polar residues" evidence="1">
    <location>
        <begin position="165"/>
        <end position="175"/>
    </location>
</feature>
<keyword evidence="3" id="KW-1185">Reference proteome</keyword>
<comment type="caution">
    <text evidence="2">The sequence shown here is derived from an EMBL/GenBank/DDBJ whole genome shotgun (WGS) entry which is preliminary data.</text>
</comment>
<reference evidence="3" key="1">
    <citation type="journal article" date="2015" name="PLoS Genet.">
        <title>The dynamic genome and transcriptome of the human fungal pathogen Blastomyces and close relative Emmonsia.</title>
        <authorList>
            <person name="Munoz J.F."/>
            <person name="Gauthier G.M."/>
            <person name="Desjardins C.A."/>
            <person name="Gallo J.E."/>
            <person name="Holder J."/>
            <person name="Sullivan T.D."/>
            <person name="Marty A.J."/>
            <person name="Carmen J.C."/>
            <person name="Chen Z."/>
            <person name="Ding L."/>
            <person name="Gujja S."/>
            <person name="Magrini V."/>
            <person name="Misas E."/>
            <person name="Mitreva M."/>
            <person name="Priest M."/>
            <person name="Saif S."/>
            <person name="Whiston E.A."/>
            <person name="Young S."/>
            <person name="Zeng Q."/>
            <person name="Goldman W.E."/>
            <person name="Mardis E.R."/>
            <person name="Taylor J.W."/>
            <person name="McEwen J.G."/>
            <person name="Clay O.K."/>
            <person name="Klein B.S."/>
            <person name="Cuomo C.A."/>
        </authorList>
    </citation>
    <scope>NUCLEOTIDE SEQUENCE [LARGE SCALE GENOMIC DNA]</scope>
    <source>
        <strain evidence="3">UAMH 139</strain>
    </source>
</reference>
<evidence type="ECO:0000313" key="2">
    <source>
        <dbReference type="EMBL" id="KLJ07074.1"/>
    </source>
</evidence>
<name>A0A0H1B6K7_9EURO</name>
<feature type="region of interest" description="Disordered" evidence="1">
    <location>
        <begin position="164"/>
        <end position="186"/>
    </location>
</feature>
<sequence>MLTSRSLASGIWTSSSSRSKSAINPTGPMRLSELPVGRNSCVHWSLPFARFPSMDLAVEMQCLATLQGRHILSPYPTNRPRRAKTSGLRVKRGSGWFPQMRWTTISQVPRSRMALKASPPRWKAGRPVTANPFTVALQPGHFLQRTKKLLSSRHCIRVHQPWTKHASTNVRSSAKATLPLPRSTKA</sequence>
<dbReference type="EMBL" id="LDEV01002921">
    <property type="protein sequence ID" value="KLJ07074.1"/>
    <property type="molecule type" value="Genomic_DNA"/>
</dbReference>
<evidence type="ECO:0000313" key="3">
    <source>
        <dbReference type="Proteomes" id="UP000053573"/>
    </source>
</evidence>
<evidence type="ECO:0000256" key="1">
    <source>
        <dbReference type="SAM" id="MobiDB-lite"/>
    </source>
</evidence>
<gene>
    <name evidence="2" type="ORF">EMPG_17435</name>
</gene>
<protein>
    <submittedName>
        <fullName evidence="2">Uncharacterized protein</fullName>
    </submittedName>
</protein>
<organism evidence="2 3">
    <name type="scientific">Blastomyces silverae</name>
    <dbReference type="NCBI Taxonomy" id="2060906"/>
    <lineage>
        <taxon>Eukaryota</taxon>
        <taxon>Fungi</taxon>
        <taxon>Dikarya</taxon>
        <taxon>Ascomycota</taxon>
        <taxon>Pezizomycotina</taxon>
        <taxon>Eurotiomycetes</taxon>
        <taxon>Eurotiomycetidae</taxon>
        <taxon>Onygenales</taxon>
        <taxon>Ajellomycetaceae</taxon>
        <taxon>Blastomyces</taxon>
    </lineage>
</organism>
<dbReference type="Proteomes" id="UP000053573">
    <property type="component" value="Unassembled WGS sequence"/>
</dbReference>
<dbReference type="AlphaFoldDB" id="A0A0H1B6K7"/>
<proteinExistence type="predicted"/>
<accession>A0A0H1B6K7</accession>